<accession>A0AAW2G4I1</accession>
<dbReference type="AlphaFoldDB" id="A0AAW2G4I1"/>
<reference evidence="2 3" key="1">
    <citation type="submission" date="2023-03" db="EMBL/GenBank/DDBJ databases">
        <title>High recombination rates correlate with genetic variation in Cardiocondyla obscurior ants.</title>
        <authorList>
            <person name="Errbii M."/>
        </authorList>
    </citation>
    <scope>NUCLEOTIDE SEQUENCE [LARGE SCALE GENOMIC DNA]</scope>
    <source>
        <strain evidence="2">Alpha-2009</strain>
        <tissue evidence="2">Whole body</tissue>
    </source>
</reference>
<name>A0AAW2G4I1_9HYME</name>
<evidence type="ECO:0000256" key="1">
    <source>
        <dbReference type="SAM" id="MobiDB-lite"/>
    </source>
</evidence>
<gene>
    <name evidence="2" type="ORF">PUN28_007612</name>
</gene>
<feature type="compositionally biased region" description="Basic and acidic residues" evidence="1">
    <location>
        <begin position="43"/>
        <end position="53"/>
    </location>
</feature>
<sequence length="94" mass="10824">MSTDCCEFRLFSAPSSTSRRNRVSSWISTISSNRVPLPRFRANQKENRREKAALKRSVARSRKPRSRGAPDFQYCATLHVRRADEERRAGALAR</sequence>
<feature type="compositionally biased region" description="Basic residues" evidence="1">
    <location>
        <begin position="57"/>
        <end position="66"/>
    </location>
</feature>
<keyword evidence="3" id="KW-1185">Reference proteome</keyword>
<organism evidence="2 3">
    <name type="scientific">Cardiocondyla obscurior</name>
    <dbReference type="NCBI Taxonomy" id="286306"/>
    <lineage>
        <taxon>Eukaryota</taxon>
        <taxon>Metazoa</taxon>
        <taxon>Ecdysozoa</taxon>
        <taxon>Arthropoda</taxon>
        <taxon>Hexapoda</taxon>
        <taxon>Insecta</taxon>
        <taxon>Pterygota</taxon>
        <taxon>Neoptera</taxon>
        <taxon>Endopterygota</taxon>
        <taxon>Hymenoptera</taxon>
        <taxon>Apocrita</taxon>
        <taxon>Aculeata</taxon>
        <taxon>Formicoidea</taxon>
        <taxon>Formicidae</taxon>
        <taxon>Myrmicinae</taxon>
        <taxon>Cardiocondyla</taxon>
    </lineage>
</organism>
<evidence type="ECO:0000313" key="2">
    <source>
        <dbReference type="EMBL" id="KAL0123099.1"/>
    </source>
</evidence>
<dbReference type="Proteomes" id="UP001430953">
    <property type="component" value="Unassembled WGS sequence"/>
</dbReference>
<comment type="caution">
    <text evidence="2">The sequence shown here is derived from an EMBL/GenBank/DDBJ whole genome shotgun (WGS) entry which is preliminary data.</text>
</comment>
<proteinExistence type="predicted"/>
<dbReference type="EMBL" id="JADYXP020000006">
    <property type="protein sequence ID" value="KAL0123099.1"/>
    <property type="molecule type" value="Genomic_DNA"/>
</dbReference>
<feature type="region of interest" description="Disordered" evidence="1">
    <location>
        <begin position="43"/>
        <end position="70"/>
    </location>
</feature>
<protein>
    <submittedName>
        <fullName evidence="2">Uncharacterized protein</fullName>
    </submittedName>
</protein>
<evidence type="ECO:0000313" key="3">
    <source>
        <dbReference type="Proteomes" id="UP001430953"/>
    </source>
</evidence>